<dbReference type="PROSITE" id="PS50157">
    <property type="entry name" value="ZINC_FINGER_C2H2_2"/>
    <property type="match status" value="1"/>
</dbReference>
<evidence type="ECO:0000259" key="2">
    <source>
        <dbReference type="PROSITE" id="PS50157"/>
    </source>
</evidence>
<evidence type="ECO:0000256" key="1">
    <source>
        <dbReference type="SAM" id="MobiDB-lite"/>
    </source>
</evidence>
<gene>
    <name evidence="3" type="ORF">HAPAU_14170</name>
</gene>
<dbReference type="Proteomes" id="UP000075321">
    <property type="component" value="Unassembled WGS sequence"/>
</dbReference>
<organism evidence="3 4">
    <name type="scientific">Halalkalicoccus paucihalophilus</name>
    <dbReference type="NCBI Taxonomy" id="1008153"/>
    <lineage>
        <taxon>Archaea</taxon>
        <taxon>Methanobacteriati</taxon>
        <taxon>Methanobacteriota</taxon>
        <taxon>Stenosarchaea group</taxon>
        <taxon>Halobacteria</taxon>
        <taxon>Halobacteriales</taxon>
        <taxon>Halococcaceae</taxon>
        <taxon>Halalkalicoccus</taxon>
    </lineage>
</organism>
<dbReference type="InterPro" id="IPR036236">
    <property type="entry name" value="Znf_C2H2_sf"/>
</dbReference>
<accession>A0A151AFF3</accession>
<dbReference type="RefSeq" id="WP_157078430.1">
    <property type="nucleotide sequence ID" value="NZ_LTAZ01000004.1"/>
</dbReference>
<feature type="domain" description="C2H2-type" evidence="2">
    <location>
        <begin position="17"/>
        <end position="45"/>
    </location>
</feature>
<dbReference type="PATRIC" id="fig|1008153.3.peg.1429"/>
<dbReference type="Gene3D" id="3.30.160.60">
    <property type="entry name" value="Classic Zinc Finger"/>
    <property type="match status" value="1"/>
</dbReference>
<evidence type="ECO:0000313" key="3">
    <source>
        <dbReference type="EMBL" id="KYH26320.1"/>
    </source>
</evidence>
<sequence length="50" mass="5938">MVTDPRDDEETEEDDEFRCAICDETFDSQQELEEHGEEEHEGDEDYSKQP</sequence>
<feature type="region of interest" description="Disordered" evidence="1">
    <location>
        <begin position="25"/>
        <end position="50"/>
    </location>
</feature>
<keyword evidence="4" id="KW-1185">Reference proteome</keyword>
<proteinExistence type="predicted"/>
<dbReference type="SUPFAM" id="SSF57667">
    <property type="entry name" value="beta-beta-alpha zinc fingers"/>
    <property type="match status" value="1"/>
</dbReference>
<dbReference type="InterPro" id="IPR013087">
    <property type="entry name" value="Znf_C2H2_type"/>
</dbReference>
<dbReference type="EMBL" id="LTAZ01000004">
    <property type="protein sequence ID" value="KYH26320.1"/>
    <property type="molecule type" value="Genomic_DNA"/>
</dbReference>
<name>A0A151AFF3_9EURY</name>
<evidence type="ECO:0000313" key="4">
    <source>
        <dbReference type="Proteomes" id="UP000075321"/>
    </source>
</evidence>
<comment type="caution">
    <text evidence="3">The sequence shown here is derived from an EMBL/GenBank/DDBJ whole genome shotgun (WGS) entry which is preliminary data.</text>
</comment>
<protein>
    <recommendedName>
        <fullName evidence="2">C2H2-type domain-containing protein</fullName>
    </recommendedName>
</protein>
<reference evidence="3 4" key="1">
    <citation type="submission" date="2016-02" db="EMBL/GenBank/DDBJ databases">
        <title>Genome sequence of Halalkalicoccus paucihalophilus DSM 24557.</title>
        <authorList>
            <person name="Poehlein A."/>
            <person name="Daniel R."/>
        </authorList>
    </citation>
    <scope>NUCLEOTIDE SEQUENCE [LARGE SCALE GENOMIC DNA]</scope>
    <source>
        <strain evidence="3 4">DSM 24557</strain>
    </source>
</reference>
<dbReference type="AlphaFoldDB" id="A0A151AFF3"/>
<dbReference type="PROSITE" id="PS00028">
    <property type="entry name" value="ZINC_FINGER_C2H2_1"/>
    <property type="match status" value="1"/>
</dbReference>
<feature type="compositionally biased region" description="Acidic residues" evidence="1">
    <location>
        <begin position="25"/>
        <end position="44"/>
    </location>
</feature>